<dbReference type="EMBL" id="JAJJMB010004060">
    <property type="protein sequence ID" value="KAI3944255.1"/>
    <property type="molecule type" value="Genomic_DNA"/>
</dbReference>
<dbReference type="InterPro" id="IPR036047">
    <property type="entry name" value="F-box-like_dom_sf"/>
</dbReference>
<evidence type="ECO:0000259" key="2">
    <source>
        <dbReference type="PROSITE" id="PS50181"/>
    </source>
</evidence>
<gene>
    <name evidence="3" type="ORF">MKW98_016485</name>
</gene>
<protein>
    <recommendedName>
        <fullName evidence="2">F-box domain-containing protein</fullName>
    </recommendedName>
</protein>
<dbReference type="PANTHER" id="PTHR31111">
    <property type="entry name" value="BNAA05G37150D PROTEIN-RELATED"/>
    <property type="match status" value="1"/>
</dbReference>
<dbReference type="Pfam" id="PF00646">
    <property type="entry name" value="F-box"/>
    <property type="match status" value="1"/>
</dbReference>
<comment type="caution">
    <text evidence="3">The sequence shown here is derived from an EMBL/GenBank/DDBJ whole genome shotgun (WGS) entry which is preliminary data.</text>
</comment>
<evidence type="ECO:0000256" key="1">
    <source>
        <dbReference type="SAM" id="MobiDB-lite"/>
    </source>
</evidence>
<proteinExistence type="predicted"/>
<feature type="region of interest" description="Disordered" evidence="1">
    <location>
        <begin position="1"/>
        <end position="20"/>
    </location>
</feature>
<name>A0AAD4T6M8_9MAGN</name>
<sequence length="403" mass="47055">MALKTNKNTKSSKKTRNRNSDFSASLQGEIVCEILSRLRVKTFMRFKCVCKHWLSLIKDDTYFIDLHLTRSKLRPCFPLAIARKRKSCRPRGARGRRCDYIEIRPYKAEMLVADLSEKAGKIAAGKTPVVHNVRKTVSLDYDGNLSTRELSPWIRTTFQERIFATYFLTFEFGFDPATKEHKVICIWREYYDGYAGTEVMTVGTNTWRIIDEVPPHSLEETSVDANGSIYWITYDHFYRLSKRKEVLIVVFDVGSEKYKTISVPTFITDQFCEDFRDVTHLLEVNDRVSLSHILPDGNFAKLWILDDTANWREVTLKLPFQWDKKQWVEFHGIAGTEQMLLKTYNNRKDMEAVSLYSYNWKSKAFTEVQTSELYDSNTVHAYYKKKASLSETFTESLLSVQKK</sequence>
<dbReference type="Proteomes" id="UP001202328">
    <property type="component" value="Unassembled WGS sequence"/>
</dbReference>
<evidence type="ECO:0000313" key="4">
    <source>
        <dbReference type="Proteomes" id="UP001202328"/>
    </source>
</evidence>
<evidence type="ECO:0000313" key="3">
    <source>
        <dbReference type="EMBL" id="KAI3944255.1"/>
    </source>
</evidence>
<dbReference type="InterPro" id="IPR001810">
    <property type="entry name" value="F-box_dom"/>
</dbReference>
<dbReference type="SMART" id="SM00256">
    <property type="entry name" value="FBOX"/>
    <property type="match status" value="1"/>
</dbReference>
<dbReference type="PROSITE" id="PS50181">
    <property type="entry name" value="FBOX"/>
    <property type="match status" value="1"/>
</dbReference>
<feature type="domain" description="F-box" evidence="2">
    <location>
        <begin position="20"/>
        <end position="66"/>
    </location>
</feature>
<accession>A0AAD4T6M8</accession>
<dbReference type="InterPro" id="IPR017451">
    <property type="entry name" value="F-box-assoc_interact_dom"/>
</dbReference>
<keyword evidence="4" id="KW-1185">Reference proteome</keyword>
<dbReference type="AlphaFoldDB" id="A0AAD4T6M8"/>
<reference evidence="3" key="1">
    <citation type="submission" date="2022-04" db="EMBL/GenBank/DDBJ databases">
        <title>A functionally conserved STORR gene fusion in Papaver species that diverged 16.8 million years ago.</title>
        <authorList>
            <person name="Catania T."/>
        </authorList>
    </citation>
    <scope>NUCLEOTIDE SEQUENCE</scope>
    <source>
        <strain evidence="3">S-188037</strain>
    </source>
</reference>
<dbReference type="CDD" id="cd22157">
    <property type="entry name" value="F-box_AtFBW1-like"/>
    <property type="match status" value="1"/>
</dbReference>
<dbReference type="PANTHER" id="PTHR31111:SF136">
    <property type="entry name" value="F-BOX ASSOCIATED DOMAIN-CONTAINING PROTEIN"/>
    <property type="match status" value="1"/>
</dbReference>
<dbReference type="Pfam" id="PF08268">
    <property type="entry name" value="FBA_3"/>
    <property type="match status" value="1"/>
</dbReference>
<dbReference type="Gene3D" id="1.20.1280.50">
    <property type="match status" value="1"/>
</dbReference>
<organism evidence="3 4">
    <name type="scientific">Papaver atlanticum</name>
    <dbReference type="NCBI Taxonomy" id="357466"/>
    <lineage>
        <taxon>Eukaryota</taxon>
        <taxon>Viridiplantae</taxon>
        <taxon>Streptophyta</taxon>
        <taxon>Embryophyta</taxon>
        <taxon>Tracheophyta</taxon>
        <taxon>Spermatophyta</taxon>
        <taxon>Magnoliopsida</taxon>
        <taxon>Ranunculales</taxon>
        <taxon>Papaveraceae</taxon>
        <taxon>Papaveroideae</taxon>
        <taxon>Papaver</taxon>
    </lineage>
</organism>
<dbReference type="InterPro" id="IPR013187">
    <property type="entry name" value="F-box-assoc_dom_typ3"/>
</dbReference>
<dbReference type="NCBIfam" id="TIGR01640">
    <property type="entry name" value="F_box_assoc_1"/>
    <property type="match status" value="1"/>
</dbReference>
<dbReference type="SUPFAM" id="SSF81383">
    <property type="entry name" value="F-box domain"/>
    <property type="match status" value="1"/>
</dbReference>